<dbReference type="InterPro" id="IPR043136">
    <property type="entry name" value="B30.2/SPRY_sf"/>
</dbReference>
<dbReference type="SMART" id="SM00449">
    <property type="entry name" value="SPRY"/>
    <property type="match status" value="1"/>
</dbReference>
<dbReference type="PANTHER" id="PTHR24103">
    <property type="entry name" value="E3 UBIQUITIN-PROTEIN LIGASE TRIM"/>
    <property type="match status" value="1"/>
</dbReference>
<dbReference type="PROSITE" id="PS50119">
    <property type="entry name" value="ZF_BBOX"/>
    <property type="match status" value="1"/>
</dbReference>
<evidence type="ECO:0000256" key="2">
    <source>
        <dbReference type="ARBA" id="ARBA00022771"/>
    </source>
</evidence>
<dbReference type="OrthoDB" id="654191at2759"/>
<dbReference type="InterPro" id="IPR003879">
    <property type="entry name" value="Butyrophylin_SPRY"/>
</dbReference>
<keyword evidence="1" id="KW-0479">Metal-binding</keyword>
<dbReference type="SUPFAM" id="SSF49899">
    <property type="entry name" value="Concanavalin A-like lectins/glucanases"/>
    <property type="match status" value="1"/>
</dbReference>
<evidence type="ECO:0000256" key="4">
    <source>
        <dbReference type="PROSITE-ProRule" id="PRU00024"/>
    </source>
</evidence>
<keyword evidence="8" id="KW-1185">Reference proteome</keyword>
<dbReference type="Pfam" id="PF00643">
    <property type="entry name" value="zf-B_box"/>
    <property type="match status" value="1"/>
</dbReference>
<dbReference type="Pfam" id="PF13765">
    <property type="entry name" value="PRY"/>
    <property type="match status" value="1"/>
</dbReference>
<dbReference type="Proteomes" id="UP000504628">
    <property type="component" value="Chromosome 8"/>
</dbReference>
<evidence type="ECO:0000256" key="3">
    <source>
        <dbReference type="ARBA" id="ARBA00022833"/>
    </source>
</evidence>
<dbReference type="PROSITE" id="PS50188">
    <property type="entry name" value="B302_SPRY"/>
    <property type="match status" value="1"/>
</dbReference>
<dbReference type="Gene3D" id="2.60.120.920">
    <property type="match status" value="1"/>
</dbReference>
<dbReference type="Pfam" id="PF00622">
    <property type="entry name" value="SPRY"/>
    <property type="match status" value="1"/>
</dbReference>
<dbReference type="InterPro" id="IPR000315">
    <property type="entry name" value="Znf_B-box"/>
</dbReference>
<evidence type="ECO:0000259" key="7">
    <source>
        <dbReference type="PROSITE" id="PS50188"/>
    </source>
</evidence>
<evidence type="ECO:0000313" key="9">
    <source>
        <dbReference type="RefSeq" id="XP_028376960.1"/>
    </source>
</evidence>
<keyword evidence="3" id="KW-0862">Zinc</keyword>
<dbReference type="InterPro" id="IPR003877">
    <property type="entry name" value="SPRY_dom"/>
</dbReference>
<feature type="domain" description="RING-type" evidence="5">
    <location>
        <begin position="16"/>
        <end position="57"/>
    </location>
</feature>
<dbReference type="Gene3D" id="3.30.160.60">
    <property type="entry name" value="Classic Zinc Finger"/>
    <property type="match status" value="1"/>
</dbReference>
<dbReference type="GO" id="GO:0008270">
    <property type="term" value="F:zinc ion binding"/>
    <property type="evidence" value="ECO:0007669"/>
    <property type="project" value="UniProtKB-KW"/>
</dbReference>
<dbReference type="AlphaFoldDB" id="A0A6J2MFA7"/>
<evidence type="ECO:0000313" key="8">
    <source>
        <dbReference type="Proteomes" id="UP000504628"/>
    </source>
</evidence>
<feature type="domain" description="B box-type" evidence="6">
    <location>
        <begin position="92"/>
        <end position="133"/>
    </location>
</feature>
<keyword evidence="2 4" id="KW-0863">Zinc-finger</keyword>
<dbReference type="InterPro" id="IPR013083">
    <property type="entry name" value="Znf_RING/FYVE/PHD"/>
</dbReference>
<feature type="domain" description="B30.2/SPRY" evidence="7">
    <location>
        <begin position="277"/>
        <end position="473"/>
    </location>
</feature>
<evidence type="ECO:0000256" key="1">
    <source>
        <dbReference type="ARBA" id="ARBA00022723"/>
    </source>
</evidence>
<dbReference type="GeneID" id="114503524"/>
<dbReference type="InterPro" id="IPR001870">
    <property type="entry name" value="B30.2/SPRY"/>
</dbReference>
<dbReference type="RefSeq" id="XP_028376960.1">
    <property type="nucleotide sequence ID" value="XM_028521159.2"/>
</dbReference>
<reference evidence="9" key="1">
    <citation type="submission" date="2025-08" db="UniProtKB">
        <authorList>
            <consortium name="RefSeq"/>
        </authorList>
    </citation>
    <scope>IDENTIFICATION</scope>
    <source>
        <tissue evidence="9">Muscle</tissue>
    </source>
</reference>
<dbReference type="InParanoid" id="A0A6J2MFA7"/>
<proteinExistence type="predicted"/>
<dbReference type="Pfam" id="PF15227">
    <property type="entry name" value="zf-C3HC4_4"/>
    <property type="match status" value="1"/>
</dbReference>
<dbReference type="InterPro" id="IPR006574">
    <property type="entry name" value="PRY"/>
</dbReference>
<dbReference type="InterPro" id="IPR035786">
    <property type="entry name" value="SPRY/PRY_TRIM60"/>
</dbReference>
<dbReference type="PRINTS" id="PR01407">
    <property type="entry name" value="BUTYPHLNCDUF"/>
</dbReference>
<dbReference type="SMART" id="SM00336">
    <property type="entry name" value="BBOX"/>
    <property type="match status" value="1"/>
</dbReference>
<accession>A0A6J2MFA7</accession>
<dbReference type="PROSITE" id="PS00518">
    <property type="entry name" value="ZF_RING_1"/>
    <property type="match status" value="1"/>
</dbReference>
<dbReference type="Gene3D" id="3.30.40.10">
    <property type="entry name" value="Zinc/RING finger domain, C3HC4 (zinc finger)"/>
    <property type="match status" value="1"/>
</dbReference>
<dbReference type="InterPro" id="IPR013320">
    <property type="entry name" value="ConA-like_dom_sf"/>
</dbReference>
<dbReference type="CDD" id="cd19791">
    <property type="entry name" value="Bbox2_TRIM60-like"/>
    <property type="match status" value="1"/>
</dbReference>
<dbReference type="InterPro" id="IPR001841">
    <property type="entry name" value="Znf_RING"/>
</dbReference>
<name>A0A6J2MFA7_9CHIR</name>
<dbReference type="CDD" id="cd16607">
    <property type="entry name" value="RING-HC_TRIM60-like_C-IV"/>
    <property type="match status" value="1"/>
</dbReference>
<evidence type="ECO:0000259" key="6">
    <source>
        <dbReference type="PROSITE" id="PS50119"/>
    </source>
</evidence>
<dbReference type="PROSITE" id="PS50089">
    <property type="entry name" value="ZF_RING_2"/>
    <property type="match status" value="1"/>
</dbReference>
<gene>
    <name evidence="9" type="primary">LOC114503524</name>
</gene>
<dbReference type="SUPFAM" id="SSF57850">
    <property type="entry name" value="RING/U-box"/>
    <property type="match status" value="1"/>
</dbReference>
<dbReference type="SMART" id="SM00589">
    <property type="entry name" value="PRY"/>
    <property type="match status" value="1"/>
</dbReference>
<dbReference type="SUPFAM" id="SSF57845">
    <property type="entry name" value="B-box zinc-binding domain"/>
    <property type="match status" value="1"/>
</dbReference>
<dbReference type="FunFam" id="2.60.120.920:FF:000004">
    <property type="entry name" value="Butyrophilin subfamily 1 member A1"/>
    <property type="match status" value="1"/>
</dbReference>
<protein>
    <submittedName>
        <fullName evidence="9">Tripartite motif-containing protein 60-like</fullName>
    </submittedName>
</protein>
<organism evidence="8 9">
    <name type="scientific">Phyllostomus discolor</name>
    <name type="common">pale spear-nosed bat</name>
    <dbReference type="NCBI Taxonomy" id="89673"/>
    <lineage>
        <taxon>Eukaryota</taxon>
        <taxon>Metazoa</taxon>
        <taxon>Chordata</taxon>
        <taxon>Craniata</taxon>
        <taxon>Vertebrata</taxon>
        <taxon>Euteleostomi</taxon>
        <taxon>Mammalia</taxon>
        <taxon>Eutheria</taxon>
        <taxon>Laurasiatheria</taxon>
        <taxon>Chiroptera</taxon>
        <taxon>Yangochiroptera</taxon>
        <taxon>Phyllostomidae</taxon>
        <taxon>Phyllostominae</taxon>
        <taxon>Phyllostomus</taxon>
    </lineage>
</organism>
<dbReference type="CDD" id="cd15828">
    <property type="entry name" value="SPRY_PRY_TRIM60"/>
    <property type="match status" value="1"/>
</dbReference>
<dbReference type="SMART" id="SM00184">
    <property type="entry name" value="RING"/>
    <property type="match status" value="1"/>
</dbReference>
<evidence type="ECO:0000259" key="5">
    <source>
        <dbReference type="PROSITE" id="PS50089"/>
    </source>
</evidence>
<sequence>MEFLTALADFQAGASCPICSDYLKDPVTINCGHNFCLSCISMSWKDLTDTFPCPFCRFCCLEKKFASNPQLGNLTEIAKLLQIRRSKRKRQEEKVLCKKHNQVLTFFCQKDLEVLCPQCSFSDDHRKHYVWPIEKAAPYHRQRLGYCLEPWKDRVEQIEKVITMQTRKSLELKKKVENRREEIRSEFEQLMLFLQSEQETVLRQLQDEEMNILTKLNENIAKFSDHVSTLKYLLKEIDSKYVKSKLEFLTDVKSIYHRYKTLKAPEPFSFQLEEYVYHFPPQYSGLNKIIKHFKVDVFLDPETAHRKLIVSDDRKTVRYGNRMQHLPRNSKRFYLCPVVLGSEGYDSGRQYWEVEVKDKTEWALGVCKDSIPRRRKSQNPSILLEDGLWCIRRGGPINYAALGPKKVNFLPKVIPSKIGIFLDYELGEISFYNLNDRSLLHVFNDYFTGALWPYFHTGTDSKPLKICTVTEFE</sequence>
<dbReference type="InterPro" id="IPR017907">
    <property type="entry name" value="Znf_RING_CS"/>
</dbReference>
<dbReference type="KEGG" id="pdic:114503524"/>
<dbReference type="InterPro" id="IPR050143">
    <property type="entry name" value="TRIM/RBCC"/>
</dbReference>